<keyword evidence="1" id="KW-0472">Membrane</keyword>
<evidence type="ECO:0000313" key="3">
    <source>
        <dbReference type="Proteomes" id="UP001524435"/>
    </source>
</evidence>
<evidence type="ECO:0000256" key="1">
    <source>
        <dbReference type="SAM" id="Phobius"/>
    </source>
</evidence>
<reference evidence="2 3" key="1">
    <citation type="submission" date="2022-06" db="EMBL/GenBank/DDBJ databases">
        <title>Isolation of gut microbiota from human fecal samples.</title>
        <authorList>
            <person name="Pamer E.G."/>
            <person name="Barat B."/>
            <person name="Waligurski E."/>
            <person name="Medina S."/>
            <person name="Paddock L."/>
            <person name="Mostad J."/>
        </authorList>
    </citation>
    <scope>NUCLEOTIDE SEQUENCE [LARGE SCALE GENOMIC DNA]</scope>
    <source>
        <strain evidence="2 3">DFI.6.1</strain>
    </source>
</reference>
<comment type="caution">
    <text evidence="2">The sequence shown here is derived from an EMBL/GenBank/DDBJ whole genome shotgun (WGS) entry which is preliminary data.</text>
</comment>
<feature type="transmembrane region" description="Helical" evidence="1">
    <location>
        <begin position="29"/>
        <end position="48"/>
    </location>
</feature>
<feature type="transmembrane region" description="Helical" evidence="1">
    <location>
        <begin position="79"/>
        <end position="102"/>
    </location>
</feature>
<name>A0ABT1SPY5_9FIRM</name>
<keyword evidence="1" id="KW-0812">Transmembrane</keyword>
<feature type="transmembrane region" description="Helical" evidence="1">
    <location>
        <begin position="55"/>
        <end position="73"/>
    </location>
</feature>
<proteinExistence type="predicted"/>
<accession>A0ABT1SPY5</accession>
<keyword evidence="1" id="KW-1133">Transmembrane helix</keyword>
<dbReference type="EMBL" id="JANGCH010000030">
    <property type="protein sequence ID" value="MCQ5122740.1"/>
    <property type="molecule type" value="Genomic_DNA"/>
</dbReference>
<gene>
    <name evidence="2" type="ORF">NE663_10825</name>
</gene>
<keyword evidence="3" id="KW-1185">Reference proteome</keyword>
<sequence length="107" mass="11856">MKKESIFLLLQGLLFYLFPLVGGVDPFGMVISISVMTLLLAGVFGFQCDHVRMKLLYPFMTAILFIPSAFIYYNETALVHALWYGVIAMAAIGCGTLARSFVKHTGK</sequence>
<evidence type="ECO:0000313" key="2">
    <source>
        <dbReference type="EMBL" id="MCQ5122740.1"/>
    </source>
</evidence>
<dbReference type="RefSeq" id="WP_256198380.1">
    <property type="nucleotide sequence ID" value="NZ_CANTYB010000003.1"/>
</dbReference>
<dbReference type="Proteomes" id="UP001524435">
    <property type="component" value="Unassembled WGS sequence"/>
</dbReference>
<protein>
    <submittedName>
        <fullName evidence="2">Uncharacterized protein</fullName>
    </submittedName>
</protein>
<organism evidence="2 3">
    <name type="scientific">Massilicoli timonensis</name>
    <dbReference type="NCBI Taxonomy" id="2015901"/>
    <lineage>
        <taxon>Bacteria</taxon>
        <taxon>Bacillati</taxon>
        <taxon>Bacillota</taxon>
        <taxon>Erysipelotrichia</taxon>
        <taxon>Erysipelotrichales</taxon>
        <taxon>Erysipelotrichaceae</taxon>
        <taxon>Massilicoli</taxon>
    </lineage>
</organism>